<evidence type="ECO:0000313" key="4">
    <source>
        <dbReference type="EMBL" id="MBE9375296.1"/>
    </source>
</evidence>
<gene>
    <name evidence="4" type="ORF">IQ251_12660</name>
</gene>
<feature type="domain" description="CRISPR type III-associated protein" evidence="3">
    <location>
        <begin position="223"/>
        <end position="393"/>
    </location>
</feature>
<comment type="subunit">
    <text evidence="2">Part of the Csm effector complex that includes Cas10, Csm2, Csm3, Csm4 and Csm5.</text>
</comment>
<keyword evidence="5" id="KW-1185">Reference proteome</keyword>
<dbReference type="PANTHER" id="PTHR35579">
    <property type="entry name" value="CRISPR SYSTEM CMS ENDORIBONUCLEASE CSM3"/>
    <property type="match status" value="1"/>
</dbReference>
<dbReference type="Pfam" id="PF03787">
    <property type="entry name" value="RAMPs"/>
    <property type="match status" value="2"/>
</dbReference>
<comment type="caution">
    <text evidence="4">The sequence shown here is derived from an EMBL/GenBank/DDBJ whole genome shotgun (WGS) entry which is preliminary data.</text>
</comment>
<accession>A0A929BC38</accession>
<dbReference type="EMBL" id="JADEYC010000019">
    <property type="protein sequence ID" value="MBE9375296.1"/>
    <property type="molecule type" value="Genomic_DNA"/>
</dbReference>
<dbReference type="PANTHER" id="PTHR35579:SF6">
    <property type="entry name" value="DUF324 DOMAIN-CONTAINING PROTEIN"/>
    <property type="match status" value="1"/>
</dbReference>
<dbReference type="InterPro" id="IPR005537">
    <property type="entry name" value="RAMP_III_fam"/>
</dbReference>
<organism evidence="4 5">
    <name type="scientific">Saccharopolyspora montiporae</name>
    <dbReference type="NCBI Taxonomy" id="2781240"/>
    <lineage>
        <taxon>Bacteria</taxon>
        <taxon>Bacillati</taxon>
        <taxon>Actinomycetota</taxon>
        <taxon>Actinomycetes</taxon>
        <taxon>Pseudonocardiales</taxon>
        <taxon>Pseudonocardiaceae</taxon>
        <taxon>Saccharopolyspora</taxon>
    </lineage>
</organism>
<evidence type="ECO:0000259" key="3">
    <source>
        <dbReference type="Pfam" id="PF03787"/>
    </source>
</evidence>
<dbReference type="GO" id="GO:0051607">
    <property type="term" value="P:defense response to virus"/>
    <property type="evidence" value="ECO:0007669"/>
    <property type="project" value="UniProtKB-KW"/>
</dbReference>
<proteinExistence type="predicted"/>
<dbReference type="AlphaFoldDB" id="A0A929BC38"/>
<keyword evidence="1" id="KW-0051">Antiviral defense</keyword>
<name>A0A929BC38_9PSEU</name>
<reference evidence="4" key="1">
    <citation type="submission" date="2020-10" db="EMBL/GenBank/DDBJ databases">
        <title>Diversity and distribution of actinomycetes associated with coral in the coast of Hainan.</title>
        <authorList>
            <person name="Li F."/>
        </authorList>
    </citation>
    <scope>NUCLEOTIDE SEQUENCE</scope>
    <source>
        <strain evidence="4">HNM0983</strain>
    </source>
</reference>
<dbReference type="Proteomes" id="UP000598360">
    <property type="component" value="Unassembled WGS sequence"/>
</dbReference>
<protein>
    <submittedName>
        <fullName evidence="4">DNA repair protein</fullName>
    </submittedName>
</protein>
<feature type="domain" description="CRISPR type III-associated protein" evidence="3">
    <location>
        <begin position="24"/>
        <end position="169"/>
    </location>
</feature>
<dbReference type="CDD" id="cd09726">
    <property type="entry name" value="RAMP_I_III"/>
    <property type="match status" value="2"/>
</dbReference>
<dbReference type="InterPro" id="IPR052216">
    <property type="entry name" value="CRISPR_Csm3_endoribonuclease"/>
</dbReference>
<evidence type="ECO:0000313" key="5">
    <source>
        <dbReference type="Proteomes" id="UP000598360"/>
    </source>
</evidence>
<evidence type="ECO:0000256" key="2">
    <source>
        <dbReference type="ARBA" id="ARBA00093789"/>
    </source>
</evidence>
<dbReference type="RefSeq" id="WP_193928730.1">
    <property type="nucleotide sequence ID" value="NZ_JADEYC010000019.1"/>
</dbReference>
<sequence length="418" mass="44593">MQTALITLRLHMETAGGVAAAETGNGPNQTLPIRRDTTGRPHLPGTSVAGNLRAYCATDPALAADEQRGRLFGSNPGDQGRTASPIQVLGTIWRGAGEVQRRTRTAINRERGAADTYTLHTIEQLPAGTQFDVHLRWDDPDDRLSTVLDRLRRWRPQLGRGVSSGAGQCRVAGFGYQVYDLGTTEGLHAWLQLASPADYPAPEPVADDDRPEALLDVDLAIVDALHVGTGTLAEDALGTYGAMVRDDAGTPIVPGSSLKGVLRSRSAYICRVLGVELCADERCGECVPCRLFGYTGKNRTAQRSKIAVHDAAVTDAVVEQRQHVAIDRVTGGAATALLYADEVITAGRFTLRIDALEPNIAEHERLLLKAALADLDAGLIGIGARTTAGQGTVRIVAERSQPAEPISRLATHLTREAA</sequence>
<evidence type="ECO:0000256" key="1">
    <source>
        <dbReference type="ARBA" id="ARBA00023118"/>
    </source>
</evidence>